<dbReference type="OrthoDB" id="5870696at2"/>
<dbReference type="Gene3D" id="3.40.50.1360">
    <property type="match status" value="1"/>
</dbReference>
<dbReference type="EC" id="5.3.1.6" evidence="3"/>
<dbReference type="PANTHER" id="PTHR11934">
    <property type="entry name" value="RIBOSE-5-PHOSPHATE ISOMERASE"/>
    <property type="match status" value="1"/>
</dbReference>
<evidence type="ECO:0000256" key="1">
    <source>
        <dbReference type="ARBA" id="ARBA00001713"/>
    </source>
</evidence>
<dbReference type="SUPFAM" id="SSF100950">
    <property type="entry name" value="NagB/RpiA/CoA transferase-like"/>
    <property type="match status" value="1"/>
</dbReference>
<comment type="caution">
    <text evidence="4">The sequence shown here is derived from an EMBL/GenBank/DDBJ whole genome shotgun (WGS) entry which is preliminary data.</text>
</comment>
<dbReference type="Proteomes" id="UP000030595">
    <property type="component" value="Unassembled WGS sequence"/>
</dbReference>
<dbReference type="eggNOG" id="COG0120">
    <property type="taxonomic scope" value="Bacteria"/>
</dbReference>
<dbReference type="InterPro" id="IPR037171">
    <property type="entry name" value="NagB/RpiA_transferase-like"/>
</dbReference>
<dbReference type="InterPro" id="IPR004788">
    <property type="entry name" value="Ribose5P_isomerase_type_A"/>
</dbReference>
<dbReference type="RefSeq" id="WP_036174693.1">
    <property type="nucleotide sequence ID" value="NZ_AVCZ01000010.1"/>
</dbReference>
<keyword evidence="2" id="KW-0413">Isomerase</keyword>
<protein>
    <recommendedName>
        <fullName evidence="3">Ribose 5-phosphate isomerase A</fullName>
        <ecNumber evidence="3">5.3.1.6</ecNumber>
    </recommendedName>
</protein>
<comment type="catalytic activity">
    <reaction evidence="1">
        <text>aldehydo-D-ribose 5-phosphate = D-ribulose 5-phosphate</text>
        <dbReference type="Rhea" id="RHEA:14657"/>
        <dbReference type="ChEBI" id="CHEBI:58121"/>
        <dbReference type="ChEBI" id="CHEBI:58273"/>
        <dbReference type="EC" id="5.3.1.6"/>
    </reaction>
</comment>
<dbReference type="GO" id="GO:0009052">
    <property type="term" value="P:pentose-phosphate shunt, non-oxidative branch"/>
    <property type="evidence" value="ECO:0007669"/>
    <property type="project" value="InterPro"/>
</dbReference>
<dbReference type="GO" id="GO:0005829">
    <property type="term" value="C:cytosol"/>
    <property type="evidence" value="ECO:0007669"/>
    <property type="project" value="TreeGrafter"/>
</dbReference>
<accession>A0A0A3J5V4</accession>
<evidence type="ECO:0000256" key="2">
    <source>
        <dbReference type="ARBA" id="ARBA00023235"/>
    </source>
</evidence>
<reference evidence="4 5" key="1">
    <citation type="submission" date="2014-02" db="EMBL/GenBank/DDBJ databases">
        <title>Draft genome sequence of Lysinibacillus massiliensis CCUG 49529.</title>
        <authorList>
            <person name="Zhang F."/>
            <person name="Wang G."/>
            <person name="Zhang L."/>
        </authorList>
    </citation>
    <scope>NUCLEOTIDE SEQUENCE [LARGE SCALE GENOMIC DNA]</scope>
    <source>
        <strain evidence="4 5">CCUG 49529</strain>
    </source>
</reference>
<evidence type="ECO:0000313" key="5">
    <source>
        <dbReference type="Proteomes" id="UP000030595"/>
    </source>
</evidence>
<dbReference type="FunFam" id="3.40.50.1360:FF:000001">
    <property type="entry name" value="Ribose-5-phosphate isomerase A"/>
    <property type="match status" value="1"/>
</dbReference>
<dbReference type="CDD" id="cd01398">
    <property type="entry name" value="RPI_A"/>
    <property type="match status" value="1"/>
</dbReference>
<gene>
    <name evidence="4" type="ORF">CD30_07550</name>
</gene>
<sequence>MVGNYDKSKNLEQKKAAAFRAVQMVQDNLIVGLGSGSTMQIFVDLISERIKRERLHLSFVPASKKIEKYSLPFGLNLLDINYVDRIDIAFDGADRIDEQNNLIKGGGGSLFRERQILDMAQSRVIVVDSSKFVSNFAKEIIPIEIVPYNYRWTVHKINLLGFIGNIRGEATPFMTDNGNYIYDAYNLNNFDVTETYHSLKLVAGVVDVGLFKENDYQIIYSHE</sequence>
<dbReference type="AlphaFoldDB" id="A0A0A3J5V4"/>
<dbReference type="Gene3D" id="3.30.70.260">
    <property type="match status" value="1"/>
</dbReference>
<evidence type="ECO:0000256" key="3">
    <source>
        <dbReference type="NCBIfam" id="TIGR00021"/>
    </source>
</evidence>
<dbReference type="Pfam" id="PF06026">
    <property type="entry name" value="Rib_5-P_isom_A"/>
    <property type="match status" value="1"/>
</dbReference>
<evidence type="ECO:0000313" key="4">
    <source>
        <dbReference type="EMBL" id="KGR91115.1"/>
    </source>
</evidence>
<proteinExistence type="predicted"/>
<dbReference type="GO" id="GO:0006014">
    <property type="term" value="P:D-ribose metabolic process"/>
    <property type="evidence" value="ECO:0007669"/>
    <property type="project" value="TreeGrafter"/>
</dbReference>
<name>A0A0A3J5V4_9BACL</name>
<dbReference type="EMBL" id="JPVQ01000010">
    <property type="protein sequence ID" value="KGR91115.1"/>
    <property type="molecule type" value="Genomic_DNA"/>
</dbReference>
<dbReference type="GO" id="GO:0004751">
    <property type="term" value="F:ribose-5-phosphate isomerase activity"/>
    <property type="evidence" value="ECO:0007669"/>
    <property type="project" value="UniProtKB-UniRule"/>
</dbReference>
<dbReference type="SUPFAM" id="SSF75445">
    <property type="entry name" value="D-ribose-5-phosphate isomerase (RpiA), lid domain"/>
    <property type="match status" value="1"/>
</dbReference>
<dbReference type="NCBIfam" id="TIGR00021">
    <property type="entry name" value="rpiA"/>
    <property type="match status" value="1"/>
</dbReference>
<organism evidence="4 5">
    <name type="scientific">Ureibacillus massiliensis 4400831 = CIP 108448 = CCUG 49529</name>
    <dbReference type="NCBI Taxonomy" id="1211035"/>
    <lineage>
        <taxon>Bacteria</taxon>
        <taxon>Bacillati</taxon>
        <taxon>Bacillota</taxon>
        <taxon>Bacilli</taxon>
        <taxon>Bacillales</taxon>
        <taxon>Caryophanaceae</taxon>
        <taxon>Ureibacillus</taxon>
    </lineage>
</organism>
<dbReference type="PANTHER" id="PTHR11934:SF0">
    <property type="entry name" value="RIBOSE-5-PHOSPHATE ISOMERASE"/>
    <property type="match status" value="1"/>
</dbReference>
<keyword evidence="5" id="KW-1185">Reference proteome</keyword>